<name>A0AA51NDQ3_9BACT</name>
<proteinExistence type="predicted"/>
<keyword evidence="1" id="KW-0472">Membrane</keyword>
<feature type="transmembrane region" description="Helical" evidence="1">
    <location>
        <begin position="282"/>
        <end position="301"/>
    </location>
</feature>
<keyword evidence="1" id="KW-1133">Transmembrane helix</keyword>
<feature type="transmembrane region" description="Helical" evidence="1">
    <location>
        <begin position="44"/>
        <end position="66"/>
    </location>
</feature>
<keyword evidence="1" id="KW-0812">Transmembrane</keyword>
<dbReference type="AlphaFoldDB" id="A0AA51NDQ3"/>
<dbReference type="EMBL" id="CP129971">
    <property type="protein sequence ID" value="WMN11726.1"/>
    <property type="molecule type" value="Genomic_DNA"/>
</dbReference>
<evidence type="ECO:0000313" key="3">
    <source>
        <dbReference type="Proteomes" id="UP001230496"/>
    </source>
</evidence>
<feature type="transmembrane region" description="Helical" evidence="1">
    <location>
        <begin position="244"/>
        <end position="262"/>
    </location>
</feature>
<reference evidence="2 3" key="1">
    <citation type="submission" date="2023-08" db="EMBL/GenBank/DDBJ databases">
        <title>Comparative genomics and taxonomic characterization of three novel marine species of genus Marivirga.</title>
        <authorList>
            <person name="Muhammad N."/>
            <person name="Kim S.-G."/>
        </authorList>
    </citation>
    <scope>NUCLEOTIDE SEQUENCE [LARGE SCALE GENOMIC DNA]</scope>
    <source>
        <strain evidence="2 3">BDSF4-3</strain>
    </source>
</reference>
<evidence type="ECO:0000313" key="2">
    <source>
        <dbReference type="EMBL" id="WMN11726.1"/>
    </source>
</evidence>
<accession>A0AA51NDQ3</accession>
<feature type="transmembrane region" description="Helical" evidence="1">
    <location>
        <begin position="313"/>
        <end position="334"/>
    </location>
</feature>
<dbReference type="RefSeq" id="WP_308349384.1">
    <property type="nucleotide sequence ID" value="NZ_CP129971.1"/>
</dbReference>
<dbReference type="Proteomes" id="UP001230496">
    <property type="component" value="Chromosome"/>
</dbReference>
<evidence type="ECO:0000256" key="1">
    <source>
        <dbReference type="SAM" id="Phobius"/>
    </source>
</evidence>
<organism evidence="2 3">
    <name type="scientific">Marivirga salinarum</name>
    <dbReference type="NCBI Taxonomy" id="3059078"/>
    <lineage>
        <taxon>Bacteria</taxon>
        <taxon>Pseudomonadati</taxon>
        <taxon>Bacteroidota</taxon>
        <taxon>Cytophagia</taxon>
        <taxon>Cytophagales</taxon>
        <taxon>Marivirgaceae</taxon>
        <taxon>Marivirga</taxon>
    </lineage>
</organism>
<dbReference type="KEGG" id="msaa:QYS49_39405"/>
<sequence length="344" mass="40353">MNKIAYFETNNIDVLNIFRDFAFLKDSDLGGDTEKFVQSGLGKFILYSVVIFISSAVLGIFSSKLLRAFNLDRKYKIFRFRNQWYYIFSGAVLKFQKFESARGLHYNNLPENQEILMTFADIMVNNQQGVRELYTGYVVDYDLKQNDISKLDKIYLLDAYRYKKGSNSSNYYSSSNYIITQTNYHNNINLNSSEIKSGTRERVGIPGDMLVIEGENVVNINLTYIPSKAIEDDKEARKQKKFKMAYLALAVINILFVVLHAIGEFIDFEKTSWLYEYYDTNLWGKIFVIFFSNQILLPFFPIKNEKKKYTFDWKVAILRFVILILMSIPFVIFINKGYIKLNFW</sequence>
<protein>
    <submittedName>
        <fullName evidence="2">Uncharacterized protein</fullName>
    </submittedName>
</protein>
<keyword evidence="3" id="KW-1185">Reference proteome</keyword>
<gene>
    <name evidence="2" type="ORF">QYS49_39405</name>
</gene>